<keyword evidence="1" id="KW-0732">Signal</keyword>
<accession>A0ABS3QF33</accession>
<comment type="caution">
    <text evidence="2">The sequence shown here is derived from an EMBL/GenBank/DDBJ whole genome shotgun (WGS) entry which is preliminary data.</text>
</comment>
<reference evidence="2 3" key="1">
    <citation type="submission" date="2021-03" db="EMBL/GenBank/DDBJ databases">
        <authorList>
            <person name="Kim M.K."/>
        </authorList>
    </citation>
    <scope>NUCLEOTIDE SEQUENCE [LARGE SCALE GENOMIC DNA]</scope>
    <source>
        <strain evidence="2 3">BT442</strain>
    </source>
</reference>
<sequence length="572" mass="59009">MTSRFTRFALLVLGLCGARLASAQTTYTPVTVTGFTDDIVANGAGTASSSTTNPADQGVAGNRFAYIAPNFVSPTSGAPTRSLPANGVISSVMTPGLTFQLGAYTGNNSLRLAGSSSGSLTLAAPQSTQSVWVAGASGNGQTLGTPVNMTVFFTDGTSQAFVNSVPDWFGGTGFAVQNLGRVNVDTDVYDNTVGEPRIYQFQLQLLPSNYGKLVQRIQFAKTQPAGAAILNIFNAMAVTLSSNCTLPTGSITLATTTVCPGTAVPLTVQSTGNPGSGYIGQWQSSLNGVTWTDITGATTTTYTATPQVTTNYRFRGSCGTTQVFLGPVTINVVVPSATVAYNAPYFCPVGQTASPAALPLGGVFSAPTGLALNAATGIIDLASSTAGAYTVTYTVTSPCPVTATTQVIVGLPAPTFSYACPPFYKNGPRATPVLTAAAGGTFTAPAGLAINANTGAVDLTASTVGRYTITYTTGPGCTSTAGFEVVDALVFPNIITPNGDKVNDELKPNLPNVTGYRLQVFSRWGRKVYDGTDANAGWTAADSGPGMYYYQLEYTDCTGGRKSIKNWVEVVK</sequence>
<gene>
    <name evidence="2" type="ORF">J4E00_12425</name>
</gene>
<dbReference type="RefSeq" id="WP_208175496.1">
    <property type="nucleotide sequence ID" value="NZ_JAGETZ010000005.1"/>
</dbReference>
<dbReference type="Pfam" id="PF13585">
    <property type="entry name" value="CHU_C"/>
    <property type="match status" value="1"/>
</dbReference>
<name>A0ABS3QF33_9BACT</name>
<protein>
    <submittedName>
        <fullName evidence="2">Gliding motility-associated C-terminal domain-containing protein</fullName>
    </submittedName>
</protein>
<dbReference type="Proteomes" id="UP000664369">
    <property type="component" value="Unassembled WGS sequence"/>
</dbReference>
<proteinExistence type="predicted"/>
<feature type="chain" id="PRO_5046110447" evidence="1">
    <location>
        <begin position="24"/>
        <end position="572"/>
    </location>
</feature>
<feature type="signal peptide" evidence="1">
    <location>
        <begin position="1"/>
        <end position="23"/>
    </location>
</feature>
<keyword evidence="3" id="KW-1185">Reference proteome</keyword>
<evidence type="ECO:0000313" key="2">
    <source>
        <dbReference type="EMBL" id="MBO2009859.1"/>
    </source>
</evidence>
<evidence type="ECO:0000256" key="1">
    <source>
        <dbReference type="SAM" id="SignalP"/>
    </source>
</evidence>
<dbReference type="EMBL" id="JAGETZ010000005">
    <property type="protein sequence ID" value="MBO2009859.1"/>
    <property type="molecule type" value="Genomic_DNA"/>
</dbReference>
<evidence type="ECO:0000313" key="3">
    <source>
        <dbReference type="Proteomes" id="UP000664369"/>
    </source>
</evidence>
<organism evidence="2 3">
    <name type="scientific">Hymenobacter negativus</name>
    <dbReference type="NCBI Taxonomy" id="2795026"/>
    <lineage>
        <taxon>Bacteria</taxon>
        <taxon>Pseudomonadati</taxon>
        <taxon>Bacteroidota</taxon>
        <taxon>Cytophagia</taxon>
        <taxon>Cytophagales</taxon>
        <taxon>Hymenobacteraceae</taxon>
        <taxon>Hymenobacter</taxon>
    </lineage>
</organism>